<proteinExistence type="predicted"/>
<dbReference type="Proteomes" id="UP000799778">
    <property type="component" value="Unassembled WGS sequence"/>
</dbReference>
<dbReference type="PROSITE" id="PS51257">
    <property type="entry name" value="PROKAR_LIPOPROTEIN"/>
    <property type="match status" value="1"/>
</dbReference>
<dbReference type="GeneID" id="54285181"/>
<evidence type="ECO:0000313" key="3">
    <source>
        <dbReference type="Proteomes" id="UP000799778"/>
    </source>
</evidence>
<dbReference type="RefSeq" id="XP_033383735.1">
    <property type="nucleotide sequence ID" value="XM_033527784.1"/>
</dbReference>
<keyword evidence="3" id="KW-1185">Reference proteome</keyword>
<dbReference type="EMBL" id="ML978069">
    <property type="protein sequence ID" value="KAF2015396.1"/>
    <property type="molecule type" value="Genomic_DNA"/>
</dbReference>
<name>A0A6A5XR74_9PLEO</name>
<feature type="region of interest" description="Disordered" evidence="1">
    <location>
        <begin position="81"/>
        <end position="101"/>
    </location>
</feature>
<protein>
    <submittedName>
        <fullName evidence="2">Uncharacterized protein</fullName>
    </submittedName>
</protein>
<dbReference type="AlphaFoldDB" id="A0A6A5XR74"/>
<accession>A0A6A5XR74</accession>
<evidence type="ECO:0000313" key="2">
    <source>
        <dbReference type="EMBL" id="KAF2015396.1"/>
    </source>
</evidence>
<evidence type="ECO:0000256" key="1">
    <source>
        <dbReference type="SAM" id="MobiDB-lite"/>
    </source>
</evidence>
<gene>
    <name evidence="2" type="ORF">BU24DRAFT_421684</name>
</gene>
<sequence length="101" mass="10852">MGGGGARAKQSLPLPGVALVQAMSIVACRVVTLYELRSRTPSFFPYLVQLFTPSAILDSPGGCVALQPRLSRLVRRSSLRLSRPLASSHPDPTKQGCHPRV</sequence>
<reference evidence="2" key="1">
    <citation type="journal article" date="2020" name="Stud. Mycol.">
        <title>101 Dothideomycetes genomes: a test case for predicting lifestyles and emergence of pathogens.</title>
        <authorList>
            <person name="Haridas S."/>
            <person name="Albert R."/>
            <person name="Binder M."/>
            <person name="Bloem J."/>
            <person name="Labutti K."/>
            <person name="Salamov A."/>
            <person name="Andreopoulos B."/>
            <person name="Baker S."/>
            <person name="Barry K."/>
            <person name="Bills G."/>
            <person name="Bluhm B."/>
            <person name="Cannon C."/>
            <person name="Castanera R."/>
            <person name="Culley D."/>
            <person name="Daum C."/>
            <person name="Ezra D."/>
            <person name="Gonzalez J."/>
            <person name="Henrissat B."/>
            <person name="Kuo A."/>
            <person name="Liang C."/>
            <person name="Lipzen A."/>
            <person name="Lutzoni F."/>
            <person name="Magnuson J."/>
            <person name="Mondo S."/>
            <person name="Nolan M."/>
            <person name="Ohm R."/>
            <person name="Pangilinan J."/>
            <person name="Park H.-J."/>
            <person name="Ramirez L."/>
            <person name="Alfaro M."/>
            <person name="Sun H."/>
            <person name="Tritt A."/>
            <person name="Yoshinaga Y."/>
            <person name="Zwiers L.-H."/>
            <person name="Turgeon B."/>
            <person name="Goodwin S."/>
            <person name="Spatafora J."/>
            <person name="Crous P."/>
            <person name="Grigoriev I."/>
        </authorList>
    </citation>
    <scope>NUCLEOTIDE SEQUENCE</scope>
    <source>
        <strain evidence="2">CBS 175.79</strain>
    </source>
</reference>
<organism evidence="2 3">
    <name type="scientific">Aaosphaeria arxii CBS 175.79</name>
    <dbReference type="NCBI Taxonomy" id="1450172"/>
    <lineage>
        <taxon>Eukaryota</taxon>
        <taxon>Fungi</taxon>
        <taxon>Dikarya</taxon>
        <taxon>Ascomycota</taxon>
        <taxon>Pezizomycotina</taxon>
        <taxon>Dothideomycetes</taxon>
        <taxon>Pleosporomycetidae</taxon>
        <taxon>Pleosporales</taxon>
        <taxon>Pleosporales incertae sedis</taxon>
        <taxon>Aaosphaeria</taxon>
    </lineage>
</organism>